<dbReference type="Pfam" id="PF00701">
    <property type="entry name" value="DHDPS"/>
    <property type="match status" value="1"/>
</dbReference>
<dbReference type="Pfam" id="PF06985">
    <property type="entry name" value="HET"/>
    <property type="match status" value="1"/>
</dbReference>
<dbReference type="InterPro" id="IPR010730">
    <property type="entry name" value="HET"/>
</dbReference>
<protein>
    <recommendedName>
        <fullName evidence="1">Heterokaryon incompatibility domain-containing protein</fullName>
    </recommendedName>
</protein>
<reference evidence="2" key="1">
    <citation type="submission" date="2022-11" db="EMBL/GenBank/DDBJ databases">
        <authorList>
            <person name="Scott C."/>
            <person name="Bruce N."/>
        </authorList>
    </citation>
    <scope>NUCLEOTIDE SEQUENCE</scope>
</reference>
<evidence type="ECO:0000313" key="2">
    <source>
        <dbReference type="EMBL" id="CAI4212106.1"/>
    </source>
</evidence>
<accession>A0A9P1GY99</accession>
<keyword evidence="3" id="KW-1185">Reference proteome</keyword>
<dbReference type="SMART" id="SM01130">
    <property type="entry name" value="DHDPS"/>
    <property type="match status" value="1"/>
</dbReference>
<comment type="caution">
    <text evidence="2">The sequence shown here is derived from an EMBL/GenBank/DDBJ whole genome shotgun (WGS) entry which is preliminary data.</text>
</comment>
<evidence type="ECO:0000259" key="1">
    <source>
        <dbReference type="Pfam" id="PF06985"/>
    </source>
</evidence>
<name>A0A9P1GY99_9PEZI</name>
<dbReference type="PANTHER" id="PTHR33112:SF8">
    <property type="entry name" value="HETEROKARYON INCOMPATIBILITY DOMAIN-CONTAINING PROTEIN"/>
    <property type="match status" value="1"/>
</dbReference>
<dbReference type="InterPro" id="IPR002220">
    <property type="entry name" value="DapA-like"/>
</dbReference>
<sequence>MTRQLQPGIYAPTQVFYHESTQDLDISTIEKHAVRLARAGISGIVTNGSNGEAVYLTTQERLQVTRITRNALDIAGFANVSLLVGTSNESVIGTLELCQDAAEAGRCSIAVSGIDIDSDTLIKLAEHPNIVGTKFTCGNVGKLARVASATKSVSELFTRRDAESISPYFSFAGIADFISPSVGVGASGAIVGAANVFPRACVNVYNLAAAAITAWINAGNGSASNMTPLSDIDEICKLCHQFTSDLITFGFKAQQAYPDRWVKQPNGFYSDWNDAFHHYDTYAQLLESRVDLLPQNFQDAIILTRELGLRYLWIDALCIIQDSEDDWKNEAIKMAEIYSSAVVTISTLNSDRSTTGFLRPRESGAALVSPDFAVQPYHGSLLDALEASTLNTRGWCMQERLLSPALLHIGDAQLFWECRTGYGAESGSFDINHDRVGASLNYTTREFIRLRKRFVPHAWQGWQTWYDLVSEYTLRNLSFASDKFPALAGAARIFQHGATFREDGDDDKRAQHTLRAEFSSRFSLKEVIL</sequence>
<evidence type="ECO:0000313" key="3">
    <source>
        <dbReference type="Proteomes" id="UP000838763"/>
    </source>
</evidence>
<dbReference type="GO" id="GO:0016829">
    <property type="term" value="F:lyase activity"/>
    <property type="evidence" value="ECO:0007669"/>
    <property type="project" value="InterPro"/>
</dbReference>
<feature type="domain" description="Heterokaryon incompatibility" evidence="1">
    <location>
        <begin position="286"/>
        <end position="399"/>
    </location>
</feature>
<dbReference type="OrthoDB" id="191315at2759"/>
<dbReference type="CDD" id="cd00408">
    <property type="entry name" value="DHDPS-like"/>
    <property type="match status" value="1"/>
</dbReference>
<dbReference type="Proteomes" id="UP000838763">
    <property type="component" value="Unassembled WGS sequence"/>
</dbReference>
<gene>
    <name evidence="2" type="ORF">PPNO1_LOCUS1874</name>
</gene>
<organism evidence="2 3">
    <name type="scientific">Parascedosporium putredinis</name>
    <dbReference type="NCBI Taxonomy" id="1442378"/>
    <lineage>
        <taxon>Eukaryota</taxon>
        <taxon>Fungi</taxon>
        <taxon>Dikarya</taxon>
        <taxon>Ascomycota</taxon>
        <taxon>Pezizomycotina</taxon>
        <taxon>Sordariomycetes</taxon>
        <taxon>Hypocreomycetidae</taxon>
        <taxon>Microascales</taxon>
        <taxon>Microascaceae</taxon>
        <taxon>Parascedosporium</taxon>
    </lineage>
</organism>
<dbReference type="EMBL" id="CALLCH030000003">
    <property type="protein sequence ID" value="CAI4212106.1"/>
    <property type="molecule type" value="Genomic_DNA"/>
</dbReference>
<dbReference type="InterPro" id="IPR013785">
    <property type="entry name" value="Aldolase_TIM"/>
</dbReference>
<dbReference type="PANTHER" id="PTHR33112">
    <property type="entry name" value="DOMAIN PROTEIN, PUTATIVE-RELATED"/>
    <property type="match status" value="1"/>
</dbReference>
<proteinExistence type="predicted"/>
<dbReference type="SUPFAM" id="SSF51569">
    <property type="entry name" value="Aldolase"/>
    <property type="match status" value="1"/>
</dbReference>
<dbReference type="AlphaFoldDB" id="A0A9P1GY99"/>
<dbReference type="Gene3D" id="3.20.20.70">
    <property type="entry name" value="Aldolase class I"/>
    <property type="match status" value="2"/>
</dbReference>